<dbReference type="Pfam" id="PF04377">
    <property type="entry name" value="ATE_C"/>
    <property type="match status" value="1"/>
</dbReference>
<comment type="catalytic activity">
    <reaction evidence="4">
        <text>N-terminal L-glutamyl-[protein] + L-leucyl-tRNA(Leu) = N-terminal L-leucyl-L-glutamyl-[protein] + tRNA(Leu) + H(+)</text>
        <dbReference type="Rhea" id="RHEA:50412"/>
        <dbReference type="Rhea" id="RHEA-COMP:9613"/>
        <dbReference type="Rhea" id="RHEA-COMP:9622"/>
        <dbReference type="Rhea" id="RHEA-COMP:12664"/>
        <dbReference type="Rhea" id="RHEA-COMP:12668"/>
        <dbReference type="ChEBI" id="CHEBI:15378"/>
        <dbReference type="ChEBI" id="CHEBI:64721"/>
        <dbReference type="ChEBI" id="CHEBI:78442"/>
        <dbReference type="ChEBI" id="CHEBI:78494"/>
        <dbReference type="ChEBI" id="CHEBI:133041"/>
        <dbReference type="EC" id="2.3.2.29"/>
    </reaction>
</comment>
<sequence length="237" mass="28443">MNLLKEFYLNDSCSYLENKDQTTHYKVIENCDERQCSSLIQRGYRRFGKMYFRPICKDCDECKSIKIDVKNFEFSKSHKRVMKKAKHIKSYIQAPSMTKKHLQLFDKYHLYMRDKKGWEHSYVDPQNYYSSFVNGHNGFGYEVLYYDENRLIGVDLIDVLKDGISSIYFYYDPDYSSYSLGKLSLLYEIEFAKRQKKDWIYLGYYVKDCGSLSYKASYKPYLTLEGRPEEDEDFSWV</sequence>
<dbReference type="RefSeq" id="WP_021287067.1">
    <property type="nucleotide sequence ID" value="NZ_AUPZ01000005.1"/>
</dbReference>
<comment type="caution">
    <text evidence="7">The sequence shown here is derived from an EMBL/GenBank/DDBJ whole genome shotgun (WGS) entry which is preliminary data.</text>
</comment>
<comment type="catalytic activity">
    <reaction evidence="4">
        <text>N-terminal L-aspartyl-[protein] + L-leucyl-tRNA(Leu) = N-terminal L-leucyl-L-aspartyl-[protein] + tRNA(Leu) + H(+)</text>
        <dbReference type="Rhea" id="RHEA:50420"/>
        <dbReference type="Rhea" id="RHEA-COMP:9613"/>
        <dbReference type="Rhea" id="RHEA-COMP:9622"/>
        <dbReference type="Rhea" id="RHEA-COMP:12669"/>
        <dbReference type="Rhea" id="RHEA-COMP:12674"/>
        <dbReference type="ChEBI" id="CHEBI:15378"/>
        <dbReference type="ChEBI" id="CHEBI:64720"/>
        <dbReference type="ChEBI" id="CHEBI:78442"/>
        <dbReference type="ChEBI" id="CHEBI:78494"/>
        <dbReference type="ChEBI" id="CHEBI:133042"/>
        <dbReference type="EC" id="2.3.2.29"/>
    </reaction>
</comment>
<evidence type="ECO:0000313" key="7">
    <source>
        <dbReference type="EMBL" id="EQB39741.1"/>
    </source>
</evidence>
<dbReference type="PATRIC" id="fig|1172190.3.peg.772"/>
<dbReference type="InterPro" id="IPR016181">
    <property type="entry name" value="Acyl_CoA_acyltransferase"/>
</dbReference>
<gene>
    <name evidence="4" type="primary">bpt</name>
    <name evidence="7" type="ORF">M947_03980</name>
</gene>
<dbReference type="EC" id="2.3.2.29" evidence="4"/>
<dbReference type="GO" id="GO:0005737">
    <property type="term" value="C:cytoplasm"/>
    <property type="evidence" value="ECO:0007669"/>
    <property type="project" value="UniProtKB-SubCell"/>
</dbReference>
<evidence type="ECO:0000259" key="5">
    <source>
        <dbReference type="Pfam" id="PF04376"/>
    </source>
</evidence>
<dbReference type="Proteomes" id="UP000015520">
    <property type="component" value="Unassembled WGS sequence"/>
</dbReference>
<proteinExistence type="inferred from homology"/>
<comment type="function">
    <text evidence="4">Functions in the N-end rule pathway of protein degradation where it conjugates Leu from its aminoacyl-tRNA to the N-termini of proteins containing an N-terminal aspartate or glutamate.</text>
</comment>
<accession>T0JNR5</accession>
<feature type="domain" description="N-end aminoacyl transferase N-terminal" evidence="5">
    <location>
        <begin position="12"/>
        <end position="80"/>
    </location>
</feature>
<evidence type="ECO:0000256" key="1">
    <source>
        <dbReference type="ARBA" id="ARBA00022490"/>
    </source>
</evidence>
<dbReference type="NCBIfam" id="NF002344">
    <property type="entry name" value="PRK01305.2-1"/>
    <property type="match status" value="1"/>
</dbReference>
<protein>
    <recommendedName>
        <fullName evidence="4">Aspartate/glutamate leucyltransferase</fullName>
        <ecNumber evidence="4">2.3.2.29</ecNumber>
    </recommendedName>
</protein>
<keyword evidence="8" id="KW-1185">Reference proteome</keyword>
<comment type="similarity">
    <text evidence="4">Belongs to the R-transferase family. Bpt subfamily.</text>
</comment>
<dbReference type="STRING" id="1172190.M947_03980"/>
<dbReference type="InterPro" id="IPR017138">
    <property type="entry name" value="Asp_Glu_LeuTrfase"/>
</dbReference>
<evidence type="ECO:0000256" key="3">
    <source>
        <dbReference type="ARBA" id="ARBA00023315"/>
    </source>
</evidence>
<dbReference type="AlphaFoldDB" id="T0JNR5"/>
<dbReference type="PIRSF" id="PIRSF037208">
    <property type="entry name" value="ATE_pro_prd"/>
    <property type="match status" value="1"/>
</dbReference>
<evidence type="ECO:0000313" key="8">
    <source>
        <dbReference type="Proteomes" id="UP000015520"/>
    </source>
</evidence>
<dbReference type="InterPro" id="IPR007472">
    <property type="entry name" value="N-end_Aminoacyl_Trfase_C"/>
</dbReference>
<comment type="subcellular location">
    <subcellularLocation>
        <location evidence="4">Cytoplasm</location>
    </subcellularLocation>
</comment>
<evidence type="ECO:0000259" key="6">
    <source>
        <dbReference type="Pfam" id="PF04377"/>
    </source>
</evidence>
<keyword evidence="3 4" id="KW-0012">Acyltransferase</keyword>
<dbReference type="Pfam" id="PF04376">
    <property type="entry name" value="ATE_N"/>
    <property type="match status" value="1"/>
</dbReference>
<feature type="domain" description="N-end rule aminoacyl transferase C-terminal" evidence="6">
    <location>
        <begin position="101"/>
        <end position="223"/>
    </location>
</feature>
<keyword evidence="1 4" id="KW-0963">Cytoplasm</keyword>
<organism evidence="7 8">
    <name type="scientific">Sulfurimonas hongkongensis</name>
    <dbReference type="NCBI Taxonomy" id="1172190"/>
    <lineage>
        <taxon>Bacteria</taxon>
        <taxon>Pseudomonadati</taxon>
        <taxon>Campylobacterota</taxon>
        <taxon>Epsilonproteobacteria</taxon>
        <taxon>Campylobacterales</taxon>
        <taxon>Sulfurimonadaceae</taxon>
        <taxon>Sulfurimonas</taxon>
    </lineage>
</organism>
<dbReference type="GO" id="GO:0008914">
    <property type="term" value="F:leucyl-tRNA--protein transferase activity"/>
    <property type="evidence" value="ECO:0007669"/>
    <property type="project" value="UniProtKB-UniRule"/>
</dbReference>
<dbReference type="OrthoDB" id="9782022at2"/>
<dbReference type="GO" id="GO:0004057">
    <property type="term" value="F:arginyl-tRNA--protein transferase activity"/>
    <property type="evidence" value="ECO:0007669"/>
    <property type="project" value="InterPro"/>
</dbReference>
<dbReference type="PANTHER" id="PTHR21367:SF1">
    <property type="entry name" value="ARGINYL-TRNA--PROTEIN TRANSFERASE 1"/>
    <property type="match status" value="1"/>
</dbReference>
<dbReference type="NCBIfam" id="NF002346">
    <property type="entry name" value="PRK01305.2-3"/>
    <property type="match status" value="1"/>
</dbReference>
<dbReference type="SUPFAM" id="SSF55729">
    <property type="entry name" value="Acyl-CoA N-acyltransferases (Nat)"/>
    <property type="match status" value="1"/>
</dbReference>
<evidence type="ECO:0000256" key="4">
    <source>
        <dbReference type="HAMAP-Rule" id="MF_00689"/>
    </source>
</evidence>
<evidence type="ECO:0000256" key="2">
    <source>
        <dbReference type="ARBA" id="ARBA00022679"/>
    </source>
</evidence>
<dbReference type="eggNOG" id="COG2935">
    <property type="taxonomic scope" value="Bacteria"/>
</dbReference>
<dbReference type="InterPro" id="IPR030700">
    <property type="entry name" value="N-end_Aminoacyl_Trfase"/>
</dbReference>
<dbReference type="EMBL" id="AUPZ01000005">
    <property type="protein sequence ID" value="EQB39741.1"/>
    <property type="molecule type" value="Genomic_DNA"/>
</dbReference>
<dbReference type="GO" id="GO:0071596">
    <property type="term" value="P:ubiquitin-dependent protein catabolic process via the N-end rule pathway"/>
    <property type="evidence" value="ECO:0007669"/>
    <property type="project" value="InterPro"/>
</dbReference>
<dbReference type="PANTHER" id="PTHR21367">
    <property type="entry name" value="ARGININE-TRNA-PROTEIN TRANSFERASE 1"/>
    <property type="match status" value="1"/>
</dbReference>
<keyword evidence="2 4" id="KW-0808">Transferase</keyword>
<dbReference type="InterPro" id="IPR007471">
    <property type="entry name" value="N-end_Aminoacyl_Trfase_N"/>
</dbReference>
<reference evidence="7 8" key="1">
    <citation type="submission" date="2013-07" db="EMBL/GenBank/DDBJ databases">
        <title>Sulfurimonas hongkongensis AST-10 Genome Sequencing.</title>
        <authorList>
            <person name="Cai L."/>
            <person name="Zhang T."/>
        </authorList>
    </citation>
    <scope>NUCLEOTIDE SEQUENCE [LARGE SCALE GENOMIC DNA]</scope>
    <source>
        <strain evidence="7 8">AST-10</strain>
    </source>
</reference>
<dbReference type="HAMAP" id="MF_00689">
    <property type="entry name" value="Bpt"/>
    <property type="match status" value="1"/>
</dbReference>
<name>T0JNR5_9BACT</name>